<reference evidence="1" key="1">
    <citation type="submission" date="2013-11" db="EMBL/GenBank/DDBJ databases">
        <title>The Genome Sequence of Phytophthora parasitica IAC_01/95.</title>
        <authorList>
            <consortium name="The Broad Institute Genomics Platform"/>
            <person name="Russ C."/>
            <person name="Tyler B."/>
            <person name="Panabieres F."/>
            <person name="Shan W."/>
            <person name="Tripathy S."/>
            <person name="Grunwald N."/>
            <person name="Machado M."/>
            <person name="Johnson C.S."/>
            <person name="Arredondo F."/>
            <person name="Hong C."/>
            <person name="Coffey M."/>
            <person name="Young S.K."/>
            <person name="Zeng Q."/>
            <person name="Gargeya S."/>
            <person name="Fitzgerald M."/>
            <person name="Abouelleil A."/>
            <person name="Alvarado L."/>
            <person name="Chapman S.B."/>
            <person name="Gainer-Dewar J."/>
            <person name="Goldberg J."/>
            <person name="Griggs A."/>
            <person name="Gujja S."/>
            <person name="Hansen M."/>
            <person name="Howarth C."/>
            <person name="Imamovic A."/>
            <person name="Ireland A."/>
            <person name="Larimer J."/>
            <person name="McCowan C."/>
            <person name="Murphy C."/>
            <person name="Pearson M."/>
            <person name="Poon T.W."/>
            <person name="Priest M."/>
            <person name="Roberts A."/>
            <person name="Saif S."/>
            <person name="Shea T."/>
            <person name="Sykes S."/>
            <person name="Wortman J."/>
            <person name="Nusbaum C."/>
            <person name="Birren B."/>
        </authorList>
    </citation>
    <scope>NUCLEOTIDE SEQUENCE [LARGE SCALE GENOMIC DNA]</scope>
    <source>
        <strain evidence="1">IAC_01/95</strain>
    </source>
</reference>
<gene>
    <name evidence="1" type="ORF">L914_11693</name>
</gene>
<dbReference type="Proteomes" id="UP000054532">
    <property type="component" value="Unassembled WGS sequence"/>
</dbReference>
<sequence>TNPIGLRPAKLRHRETRTQARDLHTDAFSFNAALTAAHTAMTICTAGRG</sequence>
<dbReference type="AlphaFoldDB" id="W2N4R1"/>
<dbReference type="VEuPathDB" id="FungiDB:PPTG_22610"/>
<evidence type="ECO:0000313" key="1">
    <source>
        <dbReference type="EMBL" id="ETM42704.1"/>
    </source>
</evidence>
<proteinExistence type="predicted"/>
<dbReference type="EMBL" id="KI693759">
    <property type="protein sequence ID" value="ETM42704.1"/>
    <property type="molecule type" value="Genomic_DNA"/>
</dbReference>
<name>W2N4R1_PHYNI</name>
<feature type="non-terminal residue" evidence="1">
    <location>
        <position position="1"/>
    </location>
</feature>
<accession>W2N4R1</accession>
<protein>
    <submittedName>
        <fullName evidence="1">Uncharacterized protein</fullName>
    </submittedName>
</protein>
<organism evidence="1">
    <name type="scientific">Phytophthora nicotianae</name>
    <name type="common">Potato buckeye rot agent</name>
    <name type="synonym">Phytophthora parasitica</name>
    <dbReference type="NCBI Taxonomy" id="4792"/>
    <lineage>
        <taxon>Eukaryota</taxon>
        <taxon>Sar</taxon>
        <taxon>Stramenopiles</taxon>
        <taxon>Oomycota</taxon>
        <taxon>Peronosporomycetes</taxon>
        <taxon>Peronosporales</taxon>
        <taxon>Peronosporaceae</taxon>
        <taxon>Phytophthora</taxon>
    </lineage>
</organism>